<evidence type="ECO:0000313" key="2">
    <source>
        <dbReference type="EMBL" id="OBZ65158.1"/>
    </source>
</evidence>
<keyword evidence="3" id="KW-1185">Reference proteome</keyword>
<dbReference type="OMA" id="WIDIVIR"/>
<accession>A0A1C7LKU1</accession>
<organism evidence="2 3">
    <name type="scientific">Grifola frondosa</name>
    <name type="common">Maitake</name>
    <name type="synonym">Polyporus frondosus</name>
    <dbReference type="NCBI Taxonomy" id="5627"/>
    <lineage>
        <taxon>Eukaryota</taxon>
        <taxon>Fungi</taxon>
        <taxon>Dikarya</taxon>
        <taxon>Basidiomycota</taxon>
        <taxon>Agaricomycotina</taxon>
        <taxon>Agaricomycetes</taxon>
        <taxon>Polyporales</taxon>
        <taxon>Grifolaceae</taxon>
        <taxon>Grifola</taxon>
    </lineage>
</organism>
<dbReference type="AlphaFoldDB" id="A0A1C7LKU1"/>
<dbReference type="STRING" id="5627.A0A1C7LKU1"/>
<proteinExistence type="predicted"/>
<name>A0A1C7LKU1_GRIFR</name>
<dbReference type="Proteomes" id="UP000092993">
    <property type="component" value="Unassembled WGS sequence"/>
</dbReference>
<feature type="region of interest" description="Disordered" evidence="1">
    <location>
        <begin position="188"/>
        <end position="209"/>
    </location>
</feature>
<dbReference type="EMBL" id="LUGG01000052">
    <property type="protein sequence ID" value="OBZ65158.1"/>
    <property type="molecule type" value="Genomic_DNA"/>
</dbReference>
<comment type="caution">
    <text evidence="2">The sequence shown here is derived from an EMBL/GenBank/DDBJ whole genome shotgun (WGS) entry which is preliminary data.</text>
</comment>
<evidence type="ECO:0000256" key="1">
    <source>
        <dbReference type="SAM" id="MobiDB-lite"/>
    </source>
</evidence>
<evidence type="ECO:0000313" key="3">
    <source>
        <dbReference type="Proteomes" id="UP000092993"/>
    </source>
</evidence>
<sequence length="328" mass="35929">MSDDNPRPHKRQRTQSSGELATPESLRPLPPAILLVSLPALLVHPPNHRLYPHSLFLSLASLRKCLALPALSPEIECRAWTGLAEIGMKVIGGGLSQSEEHPWAKDIEAEVGKALSKGSIIAQKHPSLRAYRHHLVLLQAQLSHWQHKTKFARTQIRNLIASFWPTDPPHIVYSAHLAAISLLTTPNSPPTSSLSKPMHASPSPPHSRQDIHAALAAVEELERLSITNGHTRVTLFIHVLRLRILVAANMWADVPDALQRSETSLGLSYTPASTPKPRKDPRTDVSTPPEATFVAFEDPLEAAMVVHLLIMAVVFYTHVGSAADVSPV</sequence>
<feature type="region of interest" description="Disordered" evidence="1">
    <location>
        <begin position="1"/>
        <end position="25"/>
    </location>
</feature>
<feature type="region of interest" description="Disordered" evidence="1">
    <location>
        <begin position="267"/>
        <end position="289"/>
    </location>
</feature>
<reference evidence="2 3" key="1">
    <citation type="submission" date="2016-03" db="EMBL/GenBank/DDBJ databases">
        <title>Whole genome sequencing of Grifola frondosa 9006-11.</title>
        <authorList>
            <person name="Min B."/>
            <person name="Park H."/>
            <person name="Kim J.-G."/>
            <person name="Cho H."/>
            <person name="Oh Y.-L."/>
            <person name="Kong W.-S."/>
            <person name="Choi I.-G."/>
        </authorList>
    </citation>
    <scope>NUCLEOTIDE SEQUENCE [LARGE SCALE GENOMIC DNA]</scope>
    <source>
        <strain evidence="2 3">9006-11</strain>
    </source>
</reference>
<dbReference type="OrthoDB" id="5565328at2759"/>
<gene>
    <name evidence="2" type="ORF">A0H81_14826</name>
</gene>
<protein>
    <submittedName>
        <fullName evidence="2">Uncharacterized protein</fullName>
    </submittedName>
</protein>